<evidence type="ECO:0008006" key="6">
    <source>
        <dbReference type="Google" id="ProtNLM"/>
    </source>
</evidence>
<feature type="transmembrane region" description="Helical" evidence="2">
    <location>
        <begin position="84"/>
        <end position="111"/>
    </location>
</feature>
<evidence type="ECO:0000313" key="4">
    <source>
        <dbReference type="EMBL" id="MBI4132155.1"/>
    </source>
</evidence>
<evidence type="ECO:0000313" key="5">
    <source>
        <dbReference type="Proteomes" id="UP000704960"/>
    </source>
</evidence>
<keyword evidence="2" id="KW-0472">Membrane</keyword>
<feature type="region of interest" description="Disordered" evidence="1">
    <location>
        <begin position="25"/>
        <end position="72"/>
    </location>
</feature>
<dbReference type="InterPro" id="IPR043993">
    <property type="entry name" value="T4SS_pilin"/>
</dbReference>
<dbReference type="Proteomes" id="UP000704960">
    <property type="component" value="Unassembled WGS sequence"/>
</dbReference>
<evidence type="ECO:0000256" key="1">
    <source>
        <dbReference type="SAM" id="MobiDB-lite"/>
    </source>
</evidence>
<dbReference type="AlphaFoldDB" id="A0A932YY64"/>
<keyword evidence="3" id="KW-0732">Signal</keyword>
<feature type="chain" id="PRO_5036920738" description="DUF4190 domain-containing protein" evidence="3">
    <location>
        <begin position="19"/>
        <end position="188"/>
    </location>
</feature>
<gene>
    <name evidence="4" type="ORF">HY474_00815</name>
</gene>
<name>A0A932YY64_9BACT</name>
<feature type="signal peptide" evidence="3">
    <location>
        <begin position="1"/>
        <end position="18"/>
    </location>
</feature>
<organism evidence="4 5">
    <name type="scientific">Candidatus Sungiibacteriota bacterium</name>
    <dbReference type="NCBI Taxonomy" id="2750080"/>
    <lineage>
        <taxon>Bacteria</taxon>
        <taxon>Candidatus Sungiibacteriota</taxon>
    </lineage>
</organism>
<keyword evidence="2" id="KW-1133">Transmembrane helix</keyword>
<reference evidence="4" key="1">
    <citation type="submission" date="2020-07" db="EMBL/GenBank/DDBJ databases">
        <title>Huge and variable diversity of episymbiotic CPR bacteria and DPANN archaea in groundwater ecosystems.</title>
        <authorList>
            <person name="He C.Y."/>
            <person name="Keren R."/>
            <person name="Whittaker M."/>
            <person name="Farag I.F."/>
            <person name="Doudna J."/>
            <person name="Cate J.H.D."/>
            <person name="Banfield J.F."/>
        </authorList>
    </citation>
    <scope>NUCLEOTIDE SEQUENCE</scope>
    <source>
        <strain evidence="4">NC_groundwater_1226_Ag_S-0.1um_59_124</strain>
    </source>
</reference>
<dbReference type="EMBL" id="JACQMJ010000004">
    <property type="protein sequence ID" value="MBI4132155.1"/>
    <property type="molecule type" value="Genomic_DNA"/>
</dbReference>
<accession>A0A932YY64</accession>
<feature type="region of interest" description="Disordered" evidence="1">
    <location>
        <begin position="164"/>
        <end position="188"/>
    </location>
</feature>
<feature type="transmembrane region" description="Helical" evidence="2">
    <location>
        <begin position="123"/>
        <end position="144"/>
    </location>
</feature>
<dbReference type="Pfam" id="PF18895">
    <property type="entry name" value="T4SS_pilin"/>
    <property type="match status" value="1"/>
</dbReference>
<protein>
    <recommendedName>
        <fullName evidence="6">DUF4190 domain-containing protein</fullName>
    </recommendedName>
</protein>
<keyword evidence="2" id="KW-0812">Transmembrane</keyword>
<sequence>MLSAATLMGAAPPFNALAAATEKSGSGDGQIMEYPGTGSGGEQIREYPGGTVSAQGAKSGGGAQSQQGVKSQQGRDVSNYLSQIYIWFLGFVGIAALFAITLGGVMYMFSGANITKTEQARKWITNAIWGIILAAASFLILNTINPDLVTHGFNLQIPEITLPAAPPPAAQPSSAPPETRTGGPRNTP</sequence>
<comment type="caution">
    <text evidence="4">The sequence shown here is derived from an EMBL/GenBank/DDBJ whole genome shotgun (WGS) entry which is preliminary data.</text>
</comment>
<evidence type="ECO:0000256" key="2">
    <source>
        <dbReference type="SAM" id="Phobius"/>
    </source>
</evidence>
<proteinExistence type="predicted"/>
<evidence type="ECO:0000256" key="3">
    <source>
        <dbReference type="SAM" id="SignalP"/>
    </source>
</evidence>